<protein>
    <recommendedName>
        <fullName evidence="4">Swi5-dependent recombination DNA repair protein 1 homolog</fullName>
    </recommendedName>
</protein>
<feature type="compositionally biased region" description="Basic and acidic residues" evidence="1">
    <location>
        <begin position="254"/>
        <end position="268"/>
    </location>
</feature>
<evidence type="ECO:0000256" key="1">
    <source>
        <dbReference type="SAM" id="MobiDB-lite"/>
    </source>
</evidence>
<evidence type="ECO:0000313" key="2">
    <source>
        <dbReference type="EMBL" id="KAJ4461216.1"/>
    </source>
</evidence>
<sequence length="321" mass="34768">MIARGDLFSQTFHDVTLYWSKKWNDIHFACAPPPPVVAPIPTSQPPSTSTADVATPPQIPSEVPVNATTTPALPTSATDEPPKSVVKVSPPPAEPPRRGGRKKFVPPRRITPAAPAAPVAEAPTSPVVAPTATAAVAAEPTKRKPNLLHRTLLHQPKSPSGSGPLTKISRPHVEPTPQDQIEDLVHTIQGLKARLTQQQTELAKLKGGASSERMKELDDLCEKWRKACQEVSMRLLEKLRESVSQLKSSGATAWHDEPEEPRRPRGDDEGGEDVVEAADKDEQRPASYSFLEGPVTLGALLDSFGISRELVHYDEGSDSYE</sequence>
<feature type="region of interest" description="Disordered" evidence="1">
    <location>
        <begin position="39"/>
        <end position="108"/>
    </location>
</feature>
<evidence type="ECO:0000313" key="3">
    <source>
        <dbReference type="Proteomes" id="UP001141327"/>
    </source>
</evidence>
<dbReference type="EMBL" id="JAPMOS010000008">
    <property type="protein sequence ID" value="KAJ4461216.1"/>
    <property type="molecule type" value="Genomic_DNA"/>
</dbReference>
<reference evidence="2" key="1">
    <citation type="journal article" date="2022" name="bioRxiv">
        <title>Genomics of Preaxostyla Flagellates Illuminates Evolutionary Transitions and the Path Towards Mitochondrial Loss.</title>
        <authorList>
            <person name="Novak L.V.F."/>
            <person name="Treitli S.C."/>
            <person name="Pyrih J."/>
            <person name="Halakuc P."/>
            <person name="Pipaliya S.V."/>
            <person name="Vacek V."/>
            <person name="Brzon O."/>
            <person name="Soukal P."/>
            <person name="Eme L."/>
            <person name="Dacks J.B."/>
            <person name="Karnkowska A."/>
            <person name="Elias M."/>
            <person name="Hampl V."/>
        </authorList>
    </citation>
    <scope>NUCLEOTIDE SEQUENCE</scope>
    <source>
        <strain evidence="2">RCP-MX</strain>
    </source>
</reference>
<dbReference type="Proteomes" id="UP001141327">
    <property type="component" value="Unassembled WGS sequence"/>
</dbReference>
<feature type="region of interest" description="Disordered" evidence="1">
    <location>
        <begin position="246"/>
        <end position="289"/>
    </location>
</feature>
<name>A0ABQ8UPY1_9EUKA</name>
<comment type="caution">
    <text evidence="2">The sequence shown here is derived from an EMBL/GenBank/DDBJ whole genome shotgun (WGS) entry which is preliminary data.</text>
</comment>
<organism evidence="2 3">
    <name type="scientific">Paratrimastix pyriformis</name>
    <dbReference type="NCBI Taxonomy" id="342808"/>
    <lineage>
        <taxon>Eukaryota</taxon>
        <taxon>Metamonada</taxon>
        <taxon>Preaxostyla</taxon>
        <taxon>Paratrimastigidae</taxon>
        <taxon>Paratrimastix</taxon>
    </lineage>
</organism>
<evidence type="ECO:0008006" key="4">
    <source>
        <dbReference type="Google" id="ProtNLM"/>
    </source>
</evidence>
<gene>
    <name evidence="2" type="ORF">PAPYR_2240</name>
</gene>
<dbReference type="Gene3D" id="6.10.140.1020">
    <property type="match status" value="1"/>
</dbReference>
<keyword evidence="3" id="KW-1185">Reference proteome</keyword>
<proteinExistence type="predicted"/>
<accession>A0ABQ8UPY1</accession>
<feature type="compositionally biased region" description="Low complexity" evidence="1">
    <location>
        <begin position="67"/>
        <end position="88"/>
    </location>
</feature>